<comment type="caution">
    <text evidence="2">The sequence shown here is derived from an EMBL/GenBank/DDBJ whole genome shotgun (WGS) entry which is preliminary data.</text>
</comment>
<feature type="coiled-coil region" evidence="1">
    <location>
        <begin position="52"/>
        <end position="79"/>
    </location>
</feature>
<organism evidence="2 3">
    <name type="scientific">Funneliformis geosporum</name>
    <dbReference type="NCBI Taxonomy" id="1117311"/>
    <lineage>
        <taxon>Eukaryota</taxon>
        <taxon>Fungi</taxon>
        <taxon>Fungi incertae sedis</taxon>
        <taxon>Mucoromycota</taxon>
        <taxon>Glomeromycotina</taxon>
        <taxon>Glomeromycetes</taxon>
        <taxon>Glomerales</taxon>
        <taxon>Glomeraceae</taxon>
        <taxon>Funneliformis</taxon>
    </lineage>
</organism>
<dbReference type="AlphaFoldDB" id="A0A9W4WLB8"/>
<name>A0A9W4WLB8_9GLOM</name>
<dbReference type="Proteomes" id="UP001153678">
    <property type="component" value="Unassembled WGS sequence"/>
</dbReference>
<evidence type="ECO:0000313" key="2">
    <source>
        <dbReference type="EMBL" id="CAI2170518.1"/>
    </source>
</evidence>
<keyword evidence="1" id="KW-0175">Coiled coil</keyword>
<accession>A0A9W4WLB8</accession>
<proteinExistence type="predicted"/>
<dbReference type="EMBL" id="CAMKVN010000709">
    <property type="protein sequence ID" value="CAI2170518.1"/>
    <property type="molecule type" value="Genomic_DNA"/>
</dbReference>
<keyword evidence="3" id="KW-1185">Reference proteome</keyword>
<evidence type="ECO:0000256" key="1">
    <source>
        <dbReference type="SAM" id="Coils"/>
    </source>
</evidence>
<protein>
    <submittedName>
        <fullName evidence="2">15721_t:CDS:1</fullName>
    </submittedName>
</protein>
<evidence type="ECO:0000313" key="3">
    <source>
        <dbReference type="Proteomes" id="UP001153678"/>
    </source>
</evidence>
<gene>
    <name evidence="2" type="ORF">FWILDA_LOCUS4623</name>
</gene>
<sequence>MLSIEESSKTSNSYYKLESIFQTLAFLSSRSSYVLNDYPRQDPRFKGIDRSIIKEVIEAEELKSNYKELSELKEFDKRKTFEGSVTTI</sequence>
<reference evidence="2" key="1">
    <citation type="submission" date="2022-08" db="EMBL/GenBank/DDBJ databases">
        <authorList>
            <person name="Kallberg Y."/>
            <person name="Tangrot J."/>
            <person name="Rosling A."/>
        </authorList>
    </citation>
    <scope>NUCLEOTIDE SEQUENCE</scope>
    <source>
        <strain evidence="2">Wild A</strain>
    </source>
</reference>